<evidence type="ECO:0000313" key="2">
    <source>
        <dbReference type="Proteomes" id="UP000187209"/>
    </source>
</evidence>
<dbReference type="EMBL" id="MPUH01000581">
    <property type="protein sequence ID" value="OMJ77322.1"/>
    <property type="molecule type" value="Genomic_DNA"/>
</dbReference>
<comment type="caution">
    <text evidence="1">The sequence shown here is derived from an EMBL/GenBank/DDBJ whole genome shotgun (WGS) entry which is preliminary data.</text>
</comment>
<sequence length="161" mass="18372">MKSSSTARKKFSKGLCSPILRREFFDNSDLLLTPNPKSTAPFYSTGGFQLTAWSLPQRVESNSPLAKALKNLKDKISGEAKLEKNIRKRSPEVDFFRQSIRMPISALNNKSRRIKWSNAQPEVSRRVSRKIILVGDNDVKEVEFIARKAYSKSALKYYKNS</sequence>
<proteinExistence type="predicted"/>
<dbReference type="Proteomes" id="UP000187209">
    <property type="component" value="Unassembled WGS sequence"/>
</dbReference>
<name>A0A1R2BKM7_9CILI</name>
<gene>
    <name evidence="1" type="ORF">SteCoe_23111</name>
</gene>
<keyword evidence="2" id="KW-1185">Reference proteome</keyword>
<organism evidence="1 2">
    <name type="scientific">Stentor coeruleus</name>
    <dbReference type="NCBI Taxonomy" id="5963"/>
    <lineage>
        <taxon>Eukaryota</taxon>
        <taxon>Sar</taxon>
        <taxon>Alveolata</taxon>
        <taxon>Ciliophora</taxon>
        <taxon>Postciliodesmatophora</taxon>
        <taxon>Heterotrichea</taxon>
        <taxon>Heterotrichida</taxon>
        <taxon>Stentoridae</taxon>
        <taxon>Stentor</taxon>
    </lineage>
</organism>
<protein>
    <submittedName>
        <fullName evidence="1">Uncharacterized protein</fullName>
    </submittedName>
</protein>
<evidence type="ECO:0000313" key="1">
    <source>
        <dbReference type="EMBL" id="OMJ77322.1"/>
    </source>
</evidence>
<reference evidence="1 2" key="1">
    <citation type="submission" date="2016-11" db="EMBL/GenBank/DDBJ databases">
        <title>The macronuclear genome of Stentor coeruleus: a giant cell with tiny introns.</title>
        <authorList>
            <person name="Slabodnick M."/>
            <person name="Ruby J.G."/>
            <person name="Reiff S.B."/>
            <person name="Swart E.C."/>
            <person name="Gosai S."/>
            <person name="Prabakaran S."/>
            <person name="Witkowska E."/>
            <person name="Larue G.E."/>
            <person name="Fisher S."/>
            <person name="Freeman R.M."/>
            <person name="Gunawardena J."/>
            <person name="Chu W."/>
            <person name="Stover N.A."/>
            <person name="Gregory B.D."/>
            <person name="Nowacki M."/>
            <person name="Derisi J."/>
            <person name="Roy S.W."/>
            <person name="Marshall W.F."/>
            <person name="Sood P."/>
        </authorList>
    </citation>
    <scope>NUCLEOTIDE SEQUENCE [LARGE SCALE GENOMIC DNA]</scope>
    <source>
        <strain evidence="1">WM001</strain>
    </source>
</reference>
<accession>A0A1R2BKM7</accession>
<dbReference type="AlphaFoldDB" id="A0A1R2BKM7"/>